<dbReference type="PANTHER" id="PTHR35910:SF1">
    <property type="entry name" value="2EXR DOMAIN-CONTAINING PROTEIN"/>
    <property type="match status" value="1"/>
</dbReference>
<dbReference type="OrthoDB" id="3513892at2759"/>
<keyword evidence="3" id="KW-1185">Reference proteome</keyword>
<gene>
    <name evidence="2" type="ORF">LY89DRAFT_740773</name>
</gene>
<proteinExistence type="predicted"/>
<accession>A0A132BDG2</accession>
<evidence type="ECO:0000259" key="1">
    <source>
        <dbReference type="Pfam" id="PF20150"/>
    </source>
</evidence>
<dbReference type="InterPro" id="IPR045518">
    <property type="entry name" value="2EXR"/>
</dbReference>
<reference evidence="2 3" key="1">
    <citation type="submission" date="2015-10" db="EMBL/GenBank/DDBJ databases">
        <title>Full genome of DAOMC 229536 Phialocephala scopiformis, a fungal endophyte of spruce producing the potent anti-insectan compound rugulosin.</title>
        <authorList>
            <consortium name="DOE Joint Genome Institute"/>
            <person name="Walker A.K."/>
            <person name="Frasz S.L."/>
            <person name="Seifert K.A."/>
            <person name="Miller J.D."/>
            <person name="Mondo S.J."/>
            <person name="Labutti K."/>
            <person name="Lipzen A."/>
            <person name="Dockter R."/>
            <person name="Kennedy M."/>
            <person name="Grigoriev I.V."/>
            <person name="Spatafora J.W."/>
        </authorList>
    </citation>
    <scope>NUCLEOTIDE SEQUENCE [LARGE SCALE GENOMIC DNA]</scope>
    <source>
        <strain evidence="2 3">CBS 120377</strain>
    </source>
</reference>
<organism evidence="2 3">
    <name type="scientific">Mollisia scopiformis</name>
    <name type="common">Conifer needle endophyte fungus</name>
    <name type="synonym">Phialocephala scopiformis</name>
    <dbReference type="NCBI Taxonomy" id="149040"/>
    <lineage>
        <taxon>Eukaryota</taxon>
        <taxon>Fungi</taxon>
        <taxon>Dikarya</taxon>
        <taxon>Ascomycota</taxon>
        <taxon>Pezizomycotina</taxon>
        <taxon>Leotiomycetes</taxon>
        <taxon>Helotiales</taxon>
        <taxon>Mollisiaceae</taxon>
        <taxon>Mollisia</taxon>
    </lineage>
</organism>
<dbReference type="EMBL" id="KQ947431">
    <property type="protein sequence ID" value="KUJ09697.1"/>
    <property type="molecule type" value="Genomic_DNA"/>
</dbReference>
<dbReference type="Pfam" id="PF20150">
    <property type="entry name" value="2EXR"/>
    <property type="match status" value="1"/>
</dbReference>
<protein>
    <recommendedName>
        <fullName evidence="1">2EXR domain-containing protein</fullName>
    </recommendedName>
</protein>
<dbReference type="AlphaFoldDB" id="A0A132BDG2"/>
<sequence>MGSDHSKKPQSILPSSFQSLPYEIREQIWLYTLLPRLIYIHPHQRLEPHPYDHESNELVDGLRMTASVRFNHSLHTTSSTPAEAFASYASFVVPDPHYVGRMDGEFLNYEHKLAVQPLAWRGGQAPPALHVCGESRAIALRKGYVLAFKGVDLRLEEEDKEYWKNNHLSDKGIWVNFSTDLIMLDALYRSRMYPKWAPLQPLVVLNKWAPEDVKRIRYLALGGNPGMVLSALRGNCVPVPHGPRWRTEWQWWVSLGYDNLEEIWIDDEFEVTQKEKYYEVSWRDWECQKGAAEQCIRAISMGRSKLPHWTSPLPEVKVVRGKDWRVYFGD</sequence>
<feature type="domain" description="2EXR" evidence="1">
    <location>
        <begin position="16"/>
        <end position="182"/>
    </location>
</feature>
<dbReference type="KEGG" id="psco:LY89DRAFT_740773"/>
<dbReference type="GeneID" id="28830352"/>
<evidence type="ECO:0000313" key="2">
    <source>
        <dbReference type="EMBL" id="KUJ09697.1"/>
    </source>
</evidence>
<dbReference type="PANTHER" id="PTHR35910">
    <property type="entry name" value="2EXR DOMAIN-CONTAINING PROTEIN"/>
    <property type="match status" value="1"/>
</dbReference>
<dbReference type="RefSeq" id="XP_018064052.1">
    <property type="nucleotide sequence ID" value="XM_018220626.1"/>
</dbReference>
<name>A0A132BDG2_MOLSC</name>
<dbReference type="Proteomes" id="UP000070700">
    <property type="component" value="Unassembled WGS sequence"/>
</dbReference>
<evidence type="ECO:0000313" key="3">
    <source>
        <dbReference type="Proteomes" id="UP000070700"/>
    </source>
</evidence>
<dbReference type="InParanoid" id="A0A132BDG2"/>